<protein>
    <submittedName>
        <fullName evidence="2">DNA recombinase</fullName>
    </submittedName>
</protein>
<dbReference type="InterPro" id="IPR015330">
    <property type="entry name" value="DNA_primase/pol_bifunc_N"/>
</dbReference>
<dbReference type="KEGG" id="gxy:GLX_15810"/>
<evidence type="ECO:0000313" key="3">
    <source>
        <dbReference type="Proteomes" id="UP000009044"/>
    </source>
</evidence>
<gene>
    <name evidence="2" type="ordered locus">GLX_15810</name>
</gene>
<name>G2I796_KOMMN</name>
<reference evidence="3" key="1">
    <citation type="journal article" date="2011" name="J. Bacteriol.">
        <title>Complete genome sequence of NBRC 3288, a unique cellulose-nonproducing strain of Gluconacetobacter xylinus isolated from vinegar.</title>
        <authorList>
            <person name="Ogino H."/>
            <person name="Azuma Y."/>
            <person name="Hosoyama A."/>
            <person name="Nakazawa H."/>
            <person name="Matsutani M."/>
            <person name="Hasegawa A."/>
            <person name="Otsuyama K."/>
            <person name="Matsushita K."/>
            <person name="Fujita N."/>
            <person name="Shirai M."/>
        </authorList>
    </citation>
    <scope>NUCLEOTIDE SEQUENCE [LARGE SCALE GENOMIC DNA]</scope>
    <source>
        <strain evidence="3">NBRC 3288 / BCRC 11682 / LMG 1693</strain>
    </source>
</reference>
<dbReference type="AlphaFoldDB" id="G2I796"/>
<dbReference type="eggNOG" id="COG3598">
    <property type="taxonomic scope" value="Bacteria"/>
</dbReference>
<dbReference type="Proteomes" id="UP000009044">
    <property type="component" value="Chromosome"/>
</dbReference>
<dbReference type="Pfam" id="PF09250">
    <property type="entry name" value="Prim-Pol"/>
    <property type="match status" value="1"/>
</dbReference>
<organism evidence="2 3">
    <name type="scientific">Komagataeibacter medellinensis (strain NBRC 3288 / BCRC 11682 / LMG 1693 / Kondo 51)</name>
    <name type="common">Gluconacetobacter medellinensis</name>
    <dbReference type="NCBI Taxonomy" id="634177"/>
    <lineage>
        <taxon>Bacteria</taxon>
        <taxon>Pseudomonadati</taxon>
        <taxon>Pseudomonadota</taxon>
        <taxon>Alphaproteobacteria</taxon>
        <taxon>Acetobacterales</taxon>
        <taxon>Acetobacteraceae</taxon>
        <taxon>Komagataeibacter</taxon>
    </lineage>
</organism>
<feature type="domain" description="DNA primase/polymerase bifunctional N-terminal" evidence="1">
    <location>
        <begin position="17"/>
        <end position="163"/>
    </location>
</feature>
<dbReference type="EMBL" id="AP012159">
    <property type="protein sequence ID" value="BAK83993.1"/>
    <property type="molecule type" value="Genomic_DNA"/>
</dbReference>
<dbReference type="CDD" id="cd04859">
    <property type="entry name" value="Prim_Pol"/>
    <property type="match status" value="1"/>
</dbReference>
<dbReference type="STRING" id="634177.GLX_15810"/>
<evidence type="ECO:0000313" key="2">
    <source>
        <dbReference type="EMBL" id="BAK83993.1"/>
    </source>
</evidence>
<dbReference type="SMART" id="SM00943">
    <property type="entry name" value="Prim-Pol"/>
    <property type="match status" value="1"/>
</dbReference>
<proteinExistence type="predicted"/>
<sequence>MSALRHIDVAPPHVVQAISLARHGVAVFPCLENKCPATPHGFKDAVSSPDEAATLWQRYPGPLIGVATGAVSGIDVLDLDLHKEGADEWHSAHCTYLPRTRTHATRSGGLHMLFRHREGMRNSASRIAEGIDVRGDGGYIIWWPAAGLDIVDRSPAAQWPAWLAEQAMPPPPSKMDPAATEQTLRDADRYAAGAVRAAIQSVLTAPQGRRNDTLNGEVYSLARFVPQGLLTAGQIAQAMAAAGLQAGLNQREIEKTIASALRARIGT</sequence>
<dbReference type="RefSeq" id="WP_014105535.1">
    <property type="nucleotide sequence ID" value="NC_016027.1"/>
</dbReference>
<dbReference type="PATRIC" id="fig|634177.7.peg.1805"/>
<dbReference type="HOGENOM" id="CLU_057861_0_0_5"/>
<dbReference type="SUPFAM" id="SSF56747">
    <property type="entry name" value="Prim-pol domain"/>
    <property type="match status" value="1"/>
</dbReference>
<evidence type="ECO:0000259" key="1">
    <source>
        <dbReference type="SMART" id="SM00943"/>
    </source>
</evidence>
<accession>G2I796</accession>